<gene>
    <name evidence="2" type="ORF">NMY3_02356</name>
</gene>
<feature type="transmembrane region" description="Helical" evidence="1">
    <location>
        <begin position="7"/>
        <end position="27"/>
    </location>
</feature>
<keyword evidence="3" id="KW-1185">Reference proteome</keyword>
<feature type="transmembrane region" description="Helical" evidence="1">
    <location>
        <begin position="78"/>
        <end position="98"/>
    </location>
</feature>
<sequence>MLRAGEWLSIAVLGLVVLFIFNSIAFFNFLIGPEGTGPTTTVEPSTAYLQFIFISLAPAIGLSFFTNVLSEGSRLSSLLVLVSGICLIFGMIYITTLIPMITEIDLPSWVIYAPWVFSIFGIIMVSMGYINYRKRMYMSTKNSEI</sequence>
<dbReference type="AlphaFoldDB" id="A0A654MAQ0"/>
<dbReference type="RefSeq" id="WP_196815793.1">
    <property type="nucleotide sequence ID" value="NZ_CP012850.1"/>
</dbReference>
<evidence type="ECO:0000313" key="2">
    <source>
        <dbReference type="EMBL" id="ALI36552.1"/>
    </source>
</evidence>
<reference evidence="3" key="1">
    <citation type="submission" date="2015-10" db="EMBL/GenBank/DDBJ databases">
        <title>Niche specialization of a soil ammonia-oxidizing archaeon, Candidatus Nitrosocosmicus oleophilus.</title>
        <authorList>
            <person name="Jung M.-Y."/>
            <person name="Rhee S.-K."/>
        </authorList>
    </citation>
    <scope>NUCLEOTIDE SEQUENCE [LARGE SCALE GENOMIC DNA]</scope>
    <source>
        <strain evidence="3">MY3</strain>
    </source>
</reference>
<keyword evidence="1" id="KW-1133">Transmembrane helix</keyword>
<accession>A0A654MAQ0</accession>
<protein>
    <submittedName>
        <fullName evidence="2">Uncharacterized protein</fullName>
    </submittedName>
</protein>
<dbReference type="GeneID" id="60422308"/>
<dbReference type="OrthoDB" id="11147at2157"/>
<evidence type="ECO:0000256" key="1">
    <source>
        <dbReference type="SAM" id="Phobius"/>
    </source>
</evidence>
<proteinExistence type="predicted"/>
<name>A0A654MAQ0_9ARCH</name>
<evidence type="ECO:0000313" key="3">
    <source>
        <dbReference type="Proteomes" id="UP000058925"/>
    </source>
</evidence>
<dbReference type="Proteomes" id="UP000058925">
    <property type="component" value="Chromosome"/>
</dbReference>
<dbReference type="EMBL" id="CP012850">
    <property type="protein sequence ID" value="ALI36552.1"/>
    <property type="molecule type" value="Genomic_DNA"/>
</dbReference>
<feature type="transmembrane region" description="Helical" evidence="1">
    <location>
        <begin position="47"/>
        <end position="66"/>
    </location>
</feature>
<organism evidence="2 3">
    <name type="scientific">Candidatus Nitrosocosmicus oleophilus</name>
    <dbReference type="NCBI Taxonomy" id="1353260"/>
    <lineage>
        <taxon>Archaea</taxon>
        <taxon>Nitrososphaerota</taxon>
        <taxon>Nitrososphaeria</taxon>
        <taxon>Nitrososphaerales</taxon>
        <taxon>Nitrososphaeraceae</taxon>
        <taxon>Candidatus Nitrosocosmicus</taxon>
    </lineage>
</organism>
<keyword evidence="1" id="KW-0472">Membrane</keyword>
<feature type="transmembrane region" description="Helical" evidence="1">
    <location>
        <begin position="110"/>
        <end position="132"/>
    </location>
</feature>
<dbReference type="KEGG" id="taa:NMY3_02356"/>
<keyword evidence="1" id="KW-0812">Transmembrane</keyword>